<organism evidence="1 2">
    <name type="scientific">Noviherbaspirillum pedocola</name>
    <dbReference type="NCBI Taxonomy" id="2801341"/>
    <lineage>
        <taxon>Bacteria</taxon>
        <taxon>Pseudomonadati</taxon>
        <taxon>Pseudomonadota</taxon>
        <taxon>Betaproteobacteria</taxon>
        <taxon>Burkholderiales</taxon>
        <taxon>Oxalobacteraceae</taxon>
        <taxon>Noviherbaspirillum</taxon>
    </lineage>
</organism>
<protein>
    <submittedName>
        <fullName evidence="1">Acetyltransferase</fullName>
    </submittedName>
</protein>
<dbReference type="AlphaFoldDB" id="A0A934T1T9"/>
<keyword evidence="2" id="KW-1185">Reference proteome</keyword>
<evidence type="ECO:0000313" key="1">
    <source>
        <dbReference type="EMBL" id="MBK4737582.1"/>
    </source>
</evidence>
<dbReference type="InterPro" id="IPR038763">
    <property type="entry name" value="DHH_sf"/>
</dbReference>
<reference evidence="1" key="1">
    <citation type="submission" date="2021-01" db="EMBL/GenBank/DDBJ databases">
        <title>Genome sequence of strain Noviherbaspirillum sp. DKR-6.</title>
        <authorList>
            <person name="Chaudhary D.K."/>
        </authorList>
    </citation>
    <scope>NUCLEOTIDE SEQUENCE</scope>
    <source>
        <strain evidence="1">DKR-6</strain>
    </source>
</reference>
<accession>A0A934T1T9</accession>
<dbReference type="Proteomes" id="UP000622890">
    <property type="component" value="Unassembled WGS sequence"/>
</dbReference>
<dbReference type="EMBL" id="JAEPBG010000013">
    <property type="protein sequence ID" value="MBK4737582.1"/>
    <property type="molecule type" value="Genomic_DNA"/>
</dbReference>
<comment type="caution">
    <text evidence="1">The sequence shown here is derived from an EMBL/GenBank/DDBJ whole genome shotgun (WGS) entry which is preliminary data.</text>
</comment>
<gene>
    <name evidence="1" type="ORF">JJB74_23430</name>
</gene>
<sequence>MAHFDVFNGDADGLCALHQLRLADPRDATLVTGVKRDIALLERVAARPGDSVTVLDVSLETNRAALLALLERGATVQYFDHHSCGPIPRHANLHAVIDAMPNVCTGMLVDRYLGGIHRAWAVVAAFGDNMAQAAQELAITLTLRAEQLSALQELGECLNYNAYGDSEADLIVHPAHLYHLLHRHADPFSFLHAEPVLQRLRAQREHDLELAGAIPPHAVLSSGRIVVLPDAAWGRRVRGAYGNFLANARPEEASAVLTPNRLGGYTVSVRAPLSTMRGAAQLCERFATGGGREAAAGINHLPAEKMQAFLQSFSQTFDTA</sequence>
<dbReference type="SUPFAM" id="SSF64182">
    <property type="entry name" value="DHH phosphoesterases"/>
    <property type="match status" value="1"/>
</dbReference>
<name>A0A934T1T9_9BURK</name>
<dbReference type="RefSeq" id="WP_200596005.1">
    <property type="nucleotide sequence ID" value="NZ_JAEPBG010000013.1"/>
</dbReference>
<proteinExistence type="predicted"/>
<evidence type="ECO:0000313" key="2">
    <source>
        <dbReference type="Proteomes" id="UP000622890"/>
    </source>
</evidence>